<dbReference type="InterPro" id="IPR036388">
    <property type="entry name" value="WH-like_DNA-bd_sf"/>
</dbReference>
<name>A0ABN0XZE0_9CAUL</name>
<evidence type="ECO:0000313" key="10">
    <source>
        <dbReference type="Proteomes" id="UP001500791"/>
    </source>
</evidence>
<dbReference type="Gene3D" id="3.40.10.10">
    <property type="entry name" value="DNA Methylphosphotriester Repair Domain"/>
    <property type="match status" value="1"/>
</dbReference>
<evidence type="ECO:0000256" key="4">
    <source>
        <dbReference type="ARBA" id="ARBA00022763"/>
    </source>
</evidence>
<evidence type="ECO:0000256" key="2">
    <source>
        <dbReference type="ARBA" id="ARBA00022603"/>
    </source>
</evidence>
<evidence type="ECO:0000256" key="5">
    <source>
        <dbReference type="ARBA" id="ARBA00023159"/>
    </source>
</evidence>
<dbReference type="PANTHER" id="PTHR10815">
    <property type="entry name" value="METHYLATED-DNA--PROTEIN-CYSTEINE METHYLTRANSFERASE"/>
    <property type="match status" value="1"/>
</dbReference>
<dbReference type="Pfam" id="PF02805">
    <property type="entry name" value="Ada_Zn_binding"/>
    <property type="match status" value="1"/>
</dbReference>
<keyword evidence="4" id="KW-0227">DNA damage</keyword>
<gene>
    <name evidence="9" type="ORF">GCM10009093_00370</name>
</gene>
<dbReference type="Proteomes" id="UP001500791">
    <property type="component" value="Unassembled WGS sequence"/>
</dbReference>
<dbReference type="InterPro" id="IPR014048">
    <property type="entry name" value="MethylDNA_cys_MeTrfase_DNA-bd"/>
</dbReference>
<keyword evidence="3" id="KW-0808">Transferase</keyword>
<dbReference type="Gene3D" id="1.10.10.60">
    <property type="entry name" value="Homeodomain-like"/>
    <property type="match status" value="1"/>
</dbReference>
<dbReference type="Pfam" id="PF12833">
    <property type="entry name" value="HTH_18"/>
    <property type="match status" value="1"/>
</dbReference>
<dbReference type="InterPro" id="IPR036217">
    <property type="entry name" value="MethylDNA_cys_MeTrfase_DNAb"/>
</dbReference>
<keyword evidence="2" id="KW-0489">Methyltransferase</keyword>
<dbReference type="RefSeq" id="WP_167179063.1">
    <property type="nucleotide sequence ID" value="NZ_BAAAEJ010000001.1"/>
</dbReference>
<dbReference type="Gene3D" id="3.30.160.70">
    <property type="entry name" value="Methylated DNA-protein cysteine methyltransferase domain"/>
    <property type="match status" value="1"/>
</dbReference>
<evidence type="ECO:0000256" key="3">
    <source>
        <dbReference type="ARBA" id="ARBA00022679"/>
    </source>
</evidence>
<evidence type="ECO:0000256" key="6">
    <source>
        <dbReference type="ARBA" id="ARBA00023204"/>
    </source>
</evidence>
<evidence type="ECO:0000256" key="1">
    <source>
        <dbReference type="ARBA" id="ARBA00001286"/>
    </source>
</evidence>
<feature type="domain" description="HTH araC/xylS-type" evidence="8">
    <location>
        <begin position="107"/>
        <end position="181"/>
    </location>
</feature>
<dbReference type="InterPro" id="IPR004026">
    <property type="entry name" value="Ada_DNA_repair_Zn-bd"/>
</dbReference>
<evidence type="ECO:0000313" key="9">
    <source>
        <dbReference type="EMBL" id="GAA0377149.1"/>
    </source>
</evidence>
<dbReference type="PROSITE" id="PS00374">
    <property type="entry name" value="MGMT"/>
    <property type="match status" value="1"/>
</dbReference>
<keyword evidence="10" id="KW-1185">Reference proteome</keyword>
<dbReference type="InterPro" id="IPR018060">
    <property type="entry name" value="HTH_AraC"/>
</dbReference>
<dbReference type="NCBIfam" id="TIGR00589">
    <property type="entry name" value="ogt"/>
    <property type="match status" value="1"/>
</dbReference>
<evidence type="ECO:0000256" key="7">
    <source>
        <dbReference type="ARBA" id="ARBA00049348"/>
    </source>
</evidence>
<keyword evidence="6" id="KW-0234">DNA repair</keyword>
<dbReference type="InterPro" id="IPR001497">
    <property type="entry name" value="MethylDNA_cys_MeTrfase_AS"/>
</dbReference>
<dbReference type="Pfam" id="PF01035">
    <property type="entry name" value="DNA_binding_1"/>
    <property type="match status" value="1"/>
</dbReference>
<comment type="caution">
    <text evidence="9">The sequence shown here is derived from an EMBL/GenBank/DDBJ whole genome shotgun (WGS) entry which is preliminary data.</text>
</comment>
<dbReference type="InterPro" id="IPR016221">
    <property type="entry name" value="Bifunct_regulatory_prot_Ada"/>
</dbReference>
<comment type="catalytic activity">
    <reaction evidence="1">
        <text>a 4-O-methyl-thymidine in DNA + L-cysteinyl-[protein] = a thymidine in DNA + S-methyl-L-cysteinyl-[protein]</text>
        <dbReference type="Rhea" id="RHEA:53428"/>
        <dbReference type="Rhea" id="RHEA-COMP:10131"/>
        <dbReference type="Rhea" id="RHEA-COMP:10132"/>
        <dbReference type="Rhea" id="RHEA-COMP:13555"/>
        <dbReference type="Rhea" id="RHEA-COMP:13556"/>
        <dbReference type="ChEBI" id="CHEBI:29950"/>
        <dbReference type="ChEBI" id="CHEBI:82612"/>
        <dbReference type="ChEBI" id="CHEBI:137386"/>
        <dbReference type="ChEBI" id="CHEBI:137387"/>
        <dbReference type="EC" id="2.1.1.63"/>
    </reaction>
</comment>
<comment type="catalytic activity">
    <reaction evidence="7">
        <text>a 6-O-methyl-2'-deoxyguanosine in DNA + L-cysteinyl-[protein] = S-methyl-L-cysteinyl-[protein] + a 2'-deoxyguanosine in DNA</text>
        <dbReference type="Rhea" id="RHEA:24000"/>
        <dbReference type="Rhea" id="RHEA-COMP:10131"/>
        <dbReference type="Rhea" id="RHEA-COMP:10132"/>
        <dbReference type="Rhea" id="RHEA-COMP:11367"/>
        <dbReference type="Rhea" id="RHEA-COMP:11368"/>
        <dbReference type="ChEBI" id="CHEBI:29950"/>
        <dbReference type="ChEBI" id="CHEBI:82612"/>
        <dbReference type="ChEBI" id="CHEBI:85445"/>
        <dbReference type="ChEBI" id="CHEBI:85448"/>
        <dbReference type="EC" id="2.1.1.63"/>
    </reaction>
</comment>
<dbReference type="SUPFAM" id="SSF57884">
    <property type="entry name" value="Ada DNA repair protein, N-terminal domain (N-Ada 10)"/>
    <property type="match status" value="1"/>
</dbReference>
<keyword evidence="5" id="KW-0010">Activator</keyword>
<dbReference type="PANTHER" id="PTHR10815:SF5">
    <property type="entry name" value="METHYLATED-DNA--PROTEIN-CYSTEINE METHYLTRANSFERASE"/>
    <property type="match status" value="1"/>
</dbReference>
<evidence type="ECO:0000259" key="8">
    <source>
        <dbReference type="PROSITE" id="PS01124"/>
    </source>
</evidence>
<accession>A0ABN0XZE0</accession>
<dbReference type="PIRSF" id="PIRSF000409">
    <property type="entry name" value="Ada"/>
    <property type="match status" value="1"/>
</dbReference>
<dbReference type="SUPFAM" id="SSF53155">
    <property type="entry name" value="Methylated DNA-protein cysteine methyltransferase domain"/>
    <property type="match status" value="1"/>
</dbReference>
<sequence>MLFDLPSPDILYDALVARDDRYDGQAFVCVHSTGIFCRLTCPARKPLRENCTFRATVGECIEAGFRACKRCHPLQAAAQNDPVITDLLARLEDRPDHRWSEPDIARLGYDLSTVRRAFKRHFGMTFLEMARQRRLREGFETLALGGSVMTAQLDASFESPSAFRTAFAKLLGCAPSDLKSDGAMRATWIPTTLGDMIAISSSSHLHLLEFVDRKGLPAELQKMQAHTPGGLGIGRFAPAEQAASELDDYFAARSGRFETPLAMHGTDFYKRVWHALQTIPAGETRSYGDIARQIGQPTAVRAVARANGSNQIALMIPCHRVIGADGSLTGYAGGLWRKQRLIEIERDLKATQAAERRSIPA</sequence>
<proteinExistence type="predicted"/>
<protein>
    <submittedName>
        <fullName evidence="9">Trifunctional transcriptional activator/DNA repair protein Ada/methylated-DNA--[protein]-cysteine S-methyltransferase</fullName>
    </submittedName>
</protein>
<dbReference type="CDD" id="cd06445">
    <property type="entry name" value="ATase"/>
    <property type="match status" value="1"/>
</dbReference>
<dbReference type="SMART" id="SM00342">
    <property type="entry name" value="HTH_ARAC"/>
    <property type="match status" value="1"/>
</dbReference>
<dbReference type="EMBL" id="BAAAEJ010000001">
    <property type="protein sequence ID" value="GAA0377149.1"/>
    <property type="molecule type" value="Genomic_DNA"/>
</dbReference>
<dbReference type="InterPro" id="IPR036631">
    <property type="entry name" value="MGMT_N_sf"/>
</dbReference>
<dbReference type="SUPFAM" id="SSF46767">
    <property type="entry name" value="Methylated DNA-protein cysteine methyltransferase, C-terminal domain"/>
    <property type="match status" value="1"/>
</dbReference>
<dbReference type="Gene3D" id="1.10.10.10">
    <property type="entry name" value="Winged helix-like DNA-binding domain superfamily/Winged helix DNA-binding domain"/>
    <property type="match status" value="1"/>
</dbReference>
<dbReference type="PROSITE" id="PS01124">
    <property type="entry name" value="HTH_ARAC_FAMILY_2"/>
    <property type="match status" value="1"/>
</dbReference>
<reference evidence="9 10" key="1">
    <citation type="journal article" date="2019" name="Int. J. Syst. Evol. Microbiol.">
        <title>The Global Catalogue of Microorganisms (GCM) 10K type strain sequencing project: providing services to taxonomists for standard genome sequencing and annotation.</title>
        <authorList>
            <consortium name="The Broad Institute Genomics Platform"/>
            <consortium name="The Broad Institute Genome Sequencing Center for Infectious Disease"/>
            <person name="Wu L."/>
            <person name="Ma J."/>
        </authorList>
    </citation>
    <scope>NUCLEOTIDE SEQUENCE [LARGE SCALE GENOMIC DNA]</scope>
    <source>
        <strain evidence="9 10">JCM 13476</strain>
    </source>
</reference>
<dbReference type="InterPro" id="IPR035451">
    <property type="entry name" value="Ada-like_dom_sf"/>
</dbReference>
<organism evidence="9 10">
    <name type="scientific">Brevundimonas terrae</name>
    <dbReference type="NCBI Taxonomy" id="363631"/>
    <lineage>
        <taxon>Bacteria</taxon>
        <taxon>Pseudomonadati</taxon>
        <taxon>Pseudomonadota</taxon>
        <taxon>Alphaproteobacteria</taxon>
        <taxon>Caulobacterales</taxon>
        <taxon>Caulobacteraceae</taxon>
        <taxon>Brevundimonas</taxon>
    </lineage>
</organism>